<feature type="region of interest" description="Disordered" evidence="1">
    <location>
        <begin position="1"/>
        <end position="44"/>
    </location>
</feature>
<protein>
    <submittedName>
        <fullName evidence="2">Uncharacterized protein</fullName>
    </submittedName>
</protein>
<reference evidence="2 3" key="1">
    <citation type="submission" date="2020-08" db="EMBL/GenBank/DDBJ databases">
        <title>Genomic Encyclopedia of Type Strains, Phase IV (KMG-IV): sequencing the most valuable type-strain genomes for metagenomic binning, comparative biology and taxonomic classification.</title>
        <authorList>
            <person name="Goeker M."/>
        </authorList>
    </citation>
    <scope>NUCLEOTIDE SEQUENCE [LARGE SCALE GENOMIC DNA]</scope>
    <source>
        <strain evidence="2 3">DSM 27244</strain>
    </source>
</reference>
<name>A0A7W9ASW5_9SPHN</name>
<evidence type="ECO:0000313" key="2">
    <source>
        <dbReference type="EMBL" id="MBB5699954.1"/>
    </source>
</evidence>
<dbReference type="AlphaFoldDB" id="A0A7W9ASW5"/>
<gene>
    <name evidence="2" type="ORF">FHR19_003331</name>
</gene>
<comment type="caution">
    <text evidence="2">The sequence shown here is derived from an EMBL/GenBank/DDBJ whole genome shotgun (WGS) entry which is preliminary data.</text>
</comment>
<dbReference type="RefSeq" id="WP_281375737.1">
    <property type="nucleotide sequence ID" value="NZ_JACIJJ010000006.1"/>
</dbReference>
<evidence type="ECO:0000313" key="3">
    <source>
        <dbReference type="Proteomes" id="UP000557739"/>
    </source>
</evidence>
<feature type="compositionally biased region" description="Basic and acidic residues" evidence="1">
    <location>
        <begin position="1"/>
        <end position="26"/>
    </location>
</feature>
<accession>A0A7W9ASW5</accession>
<keyword evidence="3" id="KW-1185">Reference proteome</keyword>
<evidence type="ECO:0000256" key="1">
    <source>
        <dbReference type="SAM" id="MobiDB-lite"/>
    </source>
</evidence>
<organism evidence="2 3">
    <name type="scientific">Sphingomonas yantingensis</name>
    <dbReference type="NCBI Taxonomy" id="1241761"/>
    <lineage>
        <taxon>Bacteria</taxon>
        <taxon>Pseudomonadati</taxon>
        <taxon>Pseudomonadota</taxon>
        <taxon>Alphaproteobacteria</taxon>
        <taxon>Sphingomonadales</taxon>
        <taxon>Sphingomonadaceae</taxon>
        <taxon>Sphingomonas</taxon>
    </lineage>
</organism>
<proteinExistence type="predicted"/>
<sequence>MADEKAQPDDRKPEGSRPQEKVEDRPVVGTTTPDAYPDKAKGQE</sequence>
<dbReference type="EMBL" id="JACIJJ010000006">
    <property type="protein sequence ID" value="MBB5699954.1"/>
    <property type="molecule type" value="Genomic_DNA"/>
</dbReference>
<dbReference type="Proteomes" id="UP000557739">
    <property type="component" value="Unassembled WGS sequence"/>
</dbReference>